<feature type="transmembrane region" description="Helical" evidence="7">
    <location>
        <begin position="341"/>
        <end position="362"/>
    </location>
</feature>
<name>A0A7W7IDY8_9ACTN</name>
<feature type="transmembrane region" description="Helical" evidence="7">
    <location>
        <begin position="51"/>
        <end position="70"/>
    </location>
</feature>
<keyword evidence="4 7" id="KW-1133">Transmembrane helix</keyword>
<dbReference type="Proteomes" id="UP001501427">
    <property type="component" value="Unassembled WGS sequence"/>
</dbReference>
<evidence type="ECO:0000256" key="2">
    <source>
        <dbReference type="ARBA" id="ARBA00022475"/>
    </source>
</evidence>
<dbReference type="Pfam" id="PF02653">
    <property type="entry name" value="BPD_transp_2"/>
    <property type="match status" value="1"/>
</dbReference>
<comment type="caution">
    <text evidence="9">The sequence shown here is derived from an EMBL/GenBank/DDBJ whole genome shotgun (WGS) entry which is preliminary data.</text>
</comment>
<dbReference type="CDD" id="cd06581">
    <property type="entry name" value="TM_PBP1_LivM_like"/>
    <property type="match status" value="1"/>
</dbReference>
<keyword evidence="2" id="KW-1003">Cell membrane</keyword>
<dbReference type="Proteomes" id="UP000549343">
    <property type="component" value="Unassembled WGS sequence"/>
</dbReference>
<evidence type="ECO:0000313" key="10">
    <source>
        <dbReference type="Proteomes" id="UP000549343"/>
    </source>
</evidence>
<evidence type="ECO:0000313" key="11">
    <source>
        <dbReference type="Proteomes" id="UP001501427"/>
    </source>
</evidence>
<evidence type="ECO:0000313" key="8">
    <source>
        <dbReference type="EMBL" id="GAA0567051.1"/>
    </source>
</evidence>
<organism evidence="9 10">
    <name type="scientific">Actinomadura livida</name>
    <dbReference type="NCBI Taxonomy" id="79909"/>
    <lineage>
        <taxon>Bacteria</taxon>
        <taxon>Bacillati</taxon>
        <taxon>Actinomycetota</taxon>
        <taxon>Actinomycetes</taxon>
        <taxon>Streptosporangiales</taxon>
        <taxon>Thermomonosporaceae</taxon>
        <taxon>Actinomadura</taxon>
    </lineage>
</organism>
<dbReference type="RefSeq" id="WP_229808309.1">
    <property type="nucleotide sequence ID" value="NZ_BAAAHD010000025.1"/>
</dbReference>
<evidence type="ECO:0000256" key="3">
    <source>
        <dbReference type="ARBA" id="ARBA00022692"/>
    </source>
</evidence>
<dbReference type="PANTHER" id="PTHR30482">
    <property type="entry name" value="HIGH-AFFINITY BRANCHED-CHAIN AMINO ACID TRANSPORT SYSTEM PERMEASE"/>
    <property type="match status" value="1"/>
</dbReference>
<sequence>MSDRPAASLRLDSPLRLISSLRLDSPARAAGAVLLLAAVAGPLWLTDFWLQAGLFAMAAAVGAIGLTLLVGVAGQLSLGHAFFLGVGAYTYTLLAGEREDGMSGFGLPPVAALLAAAAVAGAAGAAFSPIAGRLRGIYLGLASLGLVFLGRHVWLNAEDVTGGYNGRTVEAFAVPGFSFSDEDPDYLAVLGTPFGELHRLWYLFLAVALLAAYCGRGIKAGRAGRAMAGVRDGETAAASVGIRVARVKATAFTVSSVYAGVAGALTALAFGRVAPDSFALTVSIDYLVMIVLGGAGSIAGASAGAVFVSVLPLMLVQYSAHLPFLSAPGSGGVDAATLSRFVYGVAIVAVLIFLRGGLAGALRHLGIRTARAGRPSRPARPAERSTPKESAP</sequence>
<dbReference type="InterPro" id="IPR043428">
    <property type="entry name" value="LivM-like"/>
</dbReference>
<dbReference type="AlphaFoldDB" id="A0A7W7IDY8"/>
<evidence type="ECO:0000256" key="5">
    <source>
        <dbReference type="ARBA" id="ARBA00023136"/>
    </source>
</evidence>
<dbReference type="EMBL" id="BAAAHD010000025">
    <property type="protein sequence ID" value="GAA0567051.1"/>
    <property type="molecule type" value="Genomic_DNA"/>
</dbReference>
<feature type="transmembrane region" description="Helical" evidence="7">
    <location>
        <begin position="303"/>
        <end position="321"/>
    </location>
</feature>
<dbReference type="PANTHER" id="PTHR30482:SF5">
    <property type="entry name" value="ABC TRANSPORTER PERMEASE PROTEIN"/>
    <property type="match status" value="1"/>
</dbReference>
<feature type="transmembrane region" description="Helical" evidence="7">
    <location>
        <begin position="200"/>
        <end position="218"/>
    </location>
</feature>
<reference evidence="8 11" key="1">
    <citation type="journal article" date="2019" name="Int. J. Syst. Evol. Microbiol.">
        <title>The Global Catalogue of Microorganisms (GCM) 10K type strain sequencing project: providing services to taxonomists for standard genome sequencing and annotation.</title>
        <authorList>
            <consortium name="The Broad Institute Genomics Platform"/>
            <consortium name="The Broad Institute Genome Sequencing Center for Infectious Disease"/>
            <person name="Wu L."/>
            <person name="Ma J."/>
        </authorList>
    </citation>
    <scope>NUCLEOTIDE SEQUENCE [LARGE SCALE GENOMIC DNA]</scope>
    <source>
        <strain evidence="8 11">JCM 10667</strain>
    </source>
</reference>
<dbReference type="EMBL" id="JACHMV010000001">
    <property type="protein sequence ID" value="MBB4774948.1"/>
    <property type="molecule type" value="Genomic_DNA"/>
</dbReference>
<feature type="transmembrane region" description="Helical" evidence="7">
    <location>
        <begin position="249"/>
        <end position="271"/>
    </location>
</feature>
<gene>
    <name evidence="9" type="ORF">F4557_003366</name>
    <name evidence="8" type="ORF">GCM10009546_31940</name>
</gene>
<evidence type="ECO:0000256" key="1">
    <source>
        <dbReference type="ARBA" id="ARBA00004651"/>
    </source>
</evidence>
<accession>A0A7W7IDY8</accession>
<feature type="transmembrane region" description="Helical" evidence="7">
    <location>
        <begin position="277"/>
        <end position="296"/>
    </location>
</feature>
<evidence type="ECO:0000256" key="7">
    <source>
        <dbReference type="SAM" id="Phobius"/>
    </source>
</evidence>
<feature type="transmembrane region" description="Helical" evidence="7">
    <location>
        <begin position="77"/>
        <end position="94"/>
    </location>
</feature>
<feature type="transmembrane region" description="Helical" evidence="7">
    <location>
        <begin position="136"/>
        <end position="154"/>
    </location>
</feature>
<proteinExistence type="predicted"/>
<feature type="transmembrane region" description="Helical" evidence="7">
    <location>
        <begin position="26"/>
        <end position="45"/>
    </location>
</feature>
<evidence type="ECO:0000313" key="9">
    <source>
        <dbReference type="EMBL" id="MBB4774948.1"/>
    </source>
</evidence>
<keyword evidence="5 7" id="KW-0472">Membrane</keyword>
<feature type="transmembrane region" description="Helical" evidence="7">
    <location>
        <begin position="106"/>
        <end position="127"/>
    </location>
</feature>
<protein>
    <submittedName>
        <fullName evidence="8">Branched-chain amino acid ABC transporter permease</fullName>
    </submittedName>
    <submittedName>
        <fullName evidence="9">Branched-chain amino acid transport system permease protein</fullName>
    </submittedName>
</protein>
<dbReference type="InterPro" id="IPR001851">
    <property type="entry name" value="ABC_transp_permease"/>
</dbReference>
<comment type="subcellular location">
    <subcellularLocation>
        <location evidence="1">Cell membrane</location>
        <topology evidence="1">Multi-pass membrane protein</topology>
    </subcellularLocation>
</comment>
<evidence type="ECO:0000256" key="4">
    <source>
        <dbReference type="ARBA" id="ARBA00022989"/>
    </source>
</evidence>
<feature type="compositionally biased region" description="Basic and acidic residues" evidence="6">
    <location>
        <begin position="380"/>
        <end position="392"/>
    </location>
</feature>
<feature type="region of interest" description="Disordered" evidence="6">
    <location>
        <begin position="372"/>
        <end position="392"/>
    </location>
</feature>
<evidence type="ECO:0000256" key="6">
    <source>
        <dbReference type="SAM" id="MobiDB-lite"/>
    </source>
</evidence>
<keyword evidence="3 7" id="KW-0812">Transmembrane</keyword>
<dbReference type="GO" id="GO:0005886">
    <property type="term" value="C:plasma membrane"/>
    <property type="evidence" value="ECO:0007669"/>
    <property type="project" value="UniProtKB-SubCell"/>
</dbReference>
<dbReference type="GO" id="GO:0015658">
    <property type="term" value="F:branched-chain amino acid transmembrane transporter activity"/>
    <property type="evidence" value="ECO:0007669"/>
    <property type="project" value="InterPro"/>
</dbReference>
<reference evidence="8" key="3">
    <citation type="submission" date="2023-12" db="EMBL/GenBank/DDBJ databases">
        <authorList>
            <person name="Sun Q."/>
            <person name="Inoue M."/>
        </authorList>
    </citation>
    <scope>NUCLEOTIDE SEQUENCE</scope>
    <source>
        <strain evidence="8">JCM 10667</strain>
    </source>
</reference>
<reference evidence="9 10" key="2">
    <citation type="submission" date="2020-08" db="EMBL/GenBank/DDBJ databases">
        <title>Sequencing the genomes of 1000 actinobacteria strains.</title>
        <authorList>
            <person name="Klenk H.-P."/>
        </authorList>
    </citation>
    <scope>NUCLEOTIDE SEQUENCE [LARGE SCALE GENOMIC DNA]</scope>
    <source>
        <strain evidence="9 10">DSM 44772</strain>
    </source>
</reference>
<keyword evidence="11" id="KW-1185">Reference proteome</keyword>